<evidence type="ECO:0000313" key="2">
    <source>
        <dbReference type="Proteomes" id="UP000308600"/>
    </source>
</evidence>
<sequence>MADVPLDLLYLNDVVVTCAIDVPASAMVENMRSLITRVLTDGDLLLATDHVRPTPCFHPIKGVEWNFRDLDPVPTECMFLTVQIVAKRGASRNKEVVLIELGILQNSSSGAGPYAISVDLNSTRTVSKKINDERFSISFGLYHPSTNFSDHIHLRADAGQIAKPTPVNKRTNLGFRLNAIFGHKLSLEVRELLRDMLGGSGNAKEGVYRDALFLQVAKVAYYLGVQDFEAALEAVYGVIHHLRSIMDKGVFESLHGILSNVFFCTTSGRGTMNGNVTPVLEIGDNPASHLIKTLKGSSICKSPLALTVEEVELLNKLWSDLVGGAVPAKPGNDPNQYPIGKVFSHFSVLRMTKDILTYITDPSQQHARDDVIPCSFATLIGRHFNLPKTYDAYDFLMKKLIWLMPLSSLLQDKYSLLLGAWASDAISFAIESEKYDDALMWANQLRSTTWGMYYHIRSFLGLVTDSQHEVFKSRLASLPRSAQEDDRRRVYYAEQLAKLEILVERLPASLTPKTSAEIRDAVNLLGGPLVFFNINRYSCDALALIPGFEDAIHIPLPNIDYRKLKSVQSLFLRFLNGREEESDRNLDRVGKLVRPPARASHPEVSLPDVLGFLWTNIVELVLDNLAIQ</sequence>
<dbReference type="EMBL" id="ML209452">
    <property type="protein sequence ID" value="TFK58316.1"/>
    <property type="molecule type" value="Genomic_DNA"/>
</dbReference>
<reference evidence="1 2" key="1">
    <citation type="journal article" date="2019" name="Nat. Ecol. Evol.">
        <title>Megaphylogeny resolves global patterns of mushroom evolution.</title>
        <authorList>
            <person name="Varga T."/>
            <person name="Krizsan K."/>
            <person name="Foldi C."/>
            <person name="Dima B."/>
            <person name="Sanchez-Garcia M."/>
            <person name="Sanchez-Ramirez S."/>
            <person name="Szollosi G.J."/>
            <person name="Szarkandi J.G."/>
            <person name="Papp V."/>
            <person name="Albert L."/>
            <person name="Andreopoulos W."/>
            <person name="Angelini C."/>
            <person name="Antonin V."/>
            <person name="Barry K.W."/>
            <person name="Bougher N.L."/>
            <person name="Buchanan P."/>
            <person name="Buyck B."/>
            <person name="Bense V."/>
            <person name="Catcheside P."/>
            <person name="Chovatia M."/>
            <person name="Cooper J."/>
            <person name="Damon W."/>
            <person name="Desjardin D."/>
            <person name="Finy P."/>
            <person name="Geml J."/>
            <person name="Haridas S."/>
            <person name="Hughes K."/>
            <person name="Justo A."/>
            <person name="Karasinski D."/>
            <person name="Kautmanova I."/>
            <person name="Kiss B."/>
            <person name="Kocsube S."/>
            <person name="Kotiranta H."/>
            <person name="LaButti K.M."/>
            <person name="Lechner B.E."/>
            <person name="Liimatainen K."/>
            <person name="Lipzen A."/>
            <person name="Lukacs Z."/>
            <person name="Mihaltcheva S."/>
            <person name="Morgado L.N."/>
            <person name="Niskanen T."/>
            <person name="Noordeloos M.E."/>
            <person name="Ohm R.A."/>
            <person name="Ortiz-Santana B."/>
            <person name="Ovrebo C."/>
            <person name="Racz N."/>
            <person name="Riley R."/>
            <person name="Savchenko A."/>
            <person name="Shiryaev A."/>
            <person name="Soop K."/>
            <person name="Spirin V."/>
            <person name="Szebenyi C."/>
            <person name="Tomsovsky M."/>
            <person name="Tulloss R.E."/>
            <person name="Uehling J."/>
            <person name="Grigoriev I.V."/>
            <person name="Vagvolgyi C."/>
            <person name="Papp T."/>
            <person name="Martin F.M."/>
            <person name="Miettinen O."/>
            <person name="Hibbett D.S."/>
            <person name="Nagy L.G."/>
        </authorList>
    </citation>
    <scope>NUCLEOTIDE SEQUENCE [LARGE SCALE GENOMIC DNA]</scope>
    <source>
        <strain evidence="1 2">NL-1719</strain>
    </source>
</reference>
<organism evidence="1 2">
    <name type="scientific">Pluteus cervinus</name>
    <dbReference type="NCBI Taxonomy" id="181527"/>
    <lineage>
        <taxon>Eukaryota</taxon>
        <taxon>Fungi</taxon>
        <taxon>Dikarya</taxon>
        <taxon>Basidiomycota</taxon>
        <taxon>Agaricomycotina</taxon>
        <taxon>Agaricomycetes</taxon>
        <taxon>Agaricomycetidae</taxon>
        <taxon>Agaricales</taxon>
        <taxon>Pluteineae</taxon>
        <taxon>Pluteaceae</taxon>
        <taxon>Pluteus</taxon>
    </lineage>
</organism>
<proteinExistence type="predicted"/>
<gene>
    <name evidence="1" type="ORF">BDN72DRAFT_866036</name>
</gene>
<keyword evidence="2" id="KW-1185">Reference proteome</keyword>
<protein>
    <submittedName>
        <fullName evidence="1">Uncharacterized protein</fullName>
    </submittedName>
</protein>
<accession>A0ACD2ZYE6</accession>
<name>A0ACD2ZYE6_9AGAR</name>
<dbReference type="Proteomes" id="UP000308600">
    <property type="component" value="Unassembled WGS sequence"/>
</dbReference>
<evidence type="ECO:0000313" key="1">
    <source>
        <dbReference type="EMBL" id="TFK58316.1"/>
    </source>
</evidence>
<feature type="non-terminal residue" evidence="1">
    <location>
        <position position="628"/>
    </location>
</feature>